<accession>A0A918ZE52</accession>
<reference evidence="2" key="1">
    <citation type="journal article" date="2014" name="Int. J. Syst. Evol. Microbiol.">
        <title>Complete genome sequence of Corynebacterium casei LMG S-19264T (=DSM 44701T), isolated from a smear-ripened cheese.</title>
        <authorList>
            <consortium name="US DOE Joint Genome Institute (JGI-PGF)"/>
            <person name="Walter F."/>
            <person name="Albersmeier A."/>
            <person name="Kalinowski J."/>
            <person name="Ruckert C."/>
        </authorList>
    </citation>
    <scope>NUCLEOTIDE SEQUENCE</scope>
    <source>
        <strain evidence="2">CGMCC 4.7403</strain>
    </source>
</reference>
<protein>
    <recommendedName>
        <fullName evidence="4">Integrase</fullName>
    </recommendedName>
</protein>
<evidence type="ECO:0000313" key="2">
    <source>
        <dbReference type="EMBL" id="GHE46701.1"/>
    </source>
</evidence>
<sequence>MSVGDYVQRRDHLRGRAGKPISPRTKSHNLMAVRAIFRDLQEWEWIPRRFDPARALAVPRRVAALIGADPRGIADEVWAELGWAEPASR</sequence>
<dbReference type="RefSeq" id="WP_189786241.1">
    <property type="nucleotide sequence ID" value="NZ_BNAT01000030.1"/>
</dbReference>
<feature type="region of interest" description="Disordered" evidence="1">
    <location>
        <begin position="1"/>
        <end position="24"/>
    </location>
</feature>
<gene>
    <name evidence="2" type="ORF">GCM10017771_67480</name>
</gene>
<proteinExistence type="predicted"/>
<evidence type="ECO:0000313" key="3">
    <source>
        <dbReference type="Proteomes" id="UP000603227"/>
    </source>
</evidence>
<evidence type="ECO:0000256" key="1">
    <source>
        <dbReference type="SAM" id="MobiDB-lite"/>
    </source>
</evidence>
<evidence type="ECO:0008006" key="4">
    <source>
        <dbReference type="Google" id="ProtNLM"/>
    </source>
</evidence>
<comment type="caution">
    <text evidence="2">The sequence shown here is derived from an EMBL/GenBank/DDBJ whole genome shotgun (WGS) entry which is preliminary data.</text>
</comment>
<organism evidence="2 3">
    <name type="scientific">Streptomyces capitiformicae</name>
    <dbReference type="NCBI Taxonomy" id="2014920"/>
    <lineage>
        <taxon>Bacteria</taxon>
        <taxon>Bacillati</taxon>
        <taxon>Actinomycetota</taxon>
        <taxon>Actinomycetes</taxon>
        <taxon>Kitasatosporales</taxon>
        <taxon>Streptomycetaceae</taxon>
        <taxon>Streptomyces</taxon>
    </lineage>
</organism>
<name>A0A918ZE52_9ACTN</name>
<keyword evidence="3" id="KW-1185">Reference proteome</keyword>
<dbReference type="Proteomes" id="UP000603227">
    <property type="component" value="Unassembled WGS sequence"/>
</dbReference>
<dbReference type="AlphaFoldDB" id="A0A918ZE52"/>
<reference evidence="2" key="2">
    <citation type="submission" date="2020-09" db="EMBL/GenBank/DDBJ databases">
        <authorList>
            <person name="Sun Q."/>
            <person name="Zhou Y."/>
        </authorList>
    </citation>
    <scope>NUCLEOTIDE SEQUENCE</scope>
    <source>
        <strain evidence="2">CGMCC 4.7403</strain>
    </source>
</reference>
<dbReference type="EMBL" id="BNAT01000030">
    <property type="protein sequence ID" value="GHE46701.1"/>
    <property type="molecule type" value="Genomic_DNA"/>
</dbReference>